<evidence type="ECO:0000256" key="1">
    <source>
        <dbReference type="SAM" id="MobiDB-lite"/>
    </source>
</evidence>
<evidence type="ECO:0000313" key="2">
    <source>
        <dbReference type="EMBL" id="KZV17551.1"/>
    </source>
</evidence>
<feature type="region of interest" description="Disordered" evidence="1">
    <location>
        <begin position="249"/>
        <end position="283"/>
    </location>
</feature>
<dbReference type="AlphaFoldDB" id="A0A2Z7AF46"/>
<proteinExistence type="predicted"/>
<dbReference type="EMBL" id="KV018150">
    <property type="protein sequence ID" value="KZV17551.1"/>
    <property type="molecule type" value="Genomic_DNA"/>
</dbReference>
<feature type="compositionally biased region" description="Acidic residues" evidence="1">
    <location>
        <begin position="257"/>
        <end position="271"/>
    </location>
</feature>
<reference evidence="2 3" key="1">
    <citation type="journal article" date="2015" name="Proc. Natl. Acad. Sci. U.S.A.">
        <title>The resurrection genome of Boea hygrometrica: A blueprint for survival of dehydration.</title>
        <authorList>
            <person name="Xiao L."/>
            <person name="Yang G."/>
            <person name="Zhang L."/>
            <person name="Yang X."/>
            <person name="Zhao S."/>
            <person name="Ji Z."/>
            <person name="Zhou Q."/>
            <person name="Hu M."/>
            <person name="Wang Y."/>
            <person name="Chen M."/>
            <person name="Xu Y."/>
            <person name="Jin H."/>
            <person name="Xiao X."/>
            <person name="Hu G."/>
            <person name="Bao F."/>
            <person name="Hu Y."/>
            <person name="Wan P."/>
            <person name="Li L."/>
            <person name="Deng X."/>
            <person name="Kuang T."/>
            <person name="Xiang C."/>
            <person name="Zhu J.K."/>
            <person name="Oliver M.J."/>
            <person name="He Y."/>
        </authorList>
    </citation>
    <scope>NUCLEOTIDE SEQUENCE [LARGE SCALE GENOMIC DNA]</scope>
    <source>
        <strain evidence="3">cv. XS01</strain>
    </source>
</reference>
<organism evidence="2 3">
    <name type="scientific">Dorcoceras hygrometricum</name>
    <dbReference type="NCBI Taxonomy" id="472368"/>
    <lineage>
        <taxon>Eukaryota</taxon>
        <taxon>Viridiplantae</taxon>
        <taxon>Streptophyta</taxon>
        <taxon>Embryophyta</taxon>
        <taxon>Tracheophyta</taxon>
        <taxon>Spermatophyta</taxon>
        <taxon>Magnoliopsida</taxon>
        <taxon>eudicotyledons</taxon>
        <taxon>Gunneridae</taxon>
        <taxon>Pentapetalae</taxon>
        <taxon>asterids</taxon>
        <taxon>lamiids</taxon>
        <taxon>Lamiales</taxon>
        <taxon>Gesneriaceae</taxon>
        <taxon>Didymocarpoideae</taxon>
        <taxon>Trichosporeae</taxon>
        <taxon>Loxocarpinae</taxon>
        <taxon>Dorcoceras</taxon>
    </lineage>
</organism>
<accession>A0A2Z7AF46</accession>
<sequence length="283" mass="32289">MSRAMYTGSIDVHRTQVGWQVSRSTLRNVRAWVPDSGRNARRPMRAVVCATAAQPLPQRARGACATGARRPPHVARTIARIPPQIERGSFARRVRWARGGEMTPFVPRTRAAAAIPMKQIVLDNQSRTIRCLRAKLATDRRESAATKEGLENKLSSRERELQIQRCDNHSLRNMVTLYHKDIDRRISQLVEERKSIRAKKQQARESHLECHKKWQAHIQQAQSMIQEQHLTIETLMEENTSLLQTIQGLQGNNGAPFDDEWEEDPEEEGLEEIPVGEGEIVDE</sequence>
<dbReference type="Proteomes" id="UP000250235">
    <property type="component" value="Unassembled WGS sequence"/>
</dbReference>
<protein>
    <submittedName>
        <fullName evidence="2">Kinesin-like calmodulin-binding protein</fullName>
    </submittedName>
</protein>
<evidence type="ECO:0000313" key="3">
    <source>
        <dbReference type="Proteomes" id="UP000250235"/>
    </source>
</evidence>
<name>A0A2Z7AF46_9LAMI</name>
<keyword evidence="3" id="KW-1185">Reference proteome</keyword>
<feature type="compositionally biased region" description="Low complexity" evidence="1">
    <location>
        <begin position="272"/>
        <end position="283"/>
    </location>
</feature>
<gene>
    <name evidence="2" type="ORF">F511_23180</name>
</gene>